<evidence type="ECO:0000313" key="10">
    <source>
        <dbReference type="Proteomes" id="UP000283895"/>
    </source>
</evidence>
<gene>
    <name evidence="9" type="ORF">VMCG_09947</name>
</gene>
<sequence length="325" mass="35246">MIAESGTIFTVLGNPDGPHMWNVPACKLQTATFAIMGTITGLLFPISALFVKTSILALYKRIFGHVPLANTLIMSGIAFTSVFYTAVFVIVAAACIPRSQDYIAGDRLSTSFSTRSERLSDPVSAANGVVGAVLDVYILVVPLFFIWGLQTSRKRKASVSLVFMLGSAATIFSIAGAVYRVQFVKTAEQDLTWSLIPIYALNIAEVNVGIVCSCMPVTFVLFKGTLDRSAAWLSGLLHLTTGRTPKPSGANSNGRRDEQIHPQKGADANSQKLPQIPKGTVTGLRSFVRNFGHRDIEKSAAHLSTDNIMLTVVSEDYDYHRAIQR</sequence>
<feature type="transmembrane region" description="Helical" evidence="7">
    <location>
        <begin position="159"/>
        <end position="179"/>
    </location>
</feature>
<dbReference type="InterPro" id="IPR049326">
    <property type="entry name" value="Rhodopsin_dom_fungi"/>
</dbReference>
<evidence type="ECO:0000256" key="5">
    <source>
        <dbReference type="ARBA" id="ARBA00038359"/>
    </source>
</evidence>
<comment type="similarity">
    <text evidence="5">Belongs to the SAT4 family.</text>
</comment>
<keyword evidence="4 7" id="KW-0472">Membrane</keyword>
<dbReference type="EMBL" id="LKEA01000069">
    <property type="protein sequence ID" value="ROV89586.1"/>
    <property type="molecule type" value="Genomic_DNA"/>
</dbReference>
<dbReference type="AlphaFoldDB" id="A0A423VF11"/>
<dbReference type="Proteomes" id="UP000283895">
    <property type="component" value="Unassembled WGS sequence"/>
</dbReference>
<reference evidence="9 10" key="1">
    <citation type="submission" date="2015-09" db="EMBL/GenBank/DDBJ databases">
        <title>Host preference determinants of Valsa canker pathogens revealed by comparative genomics.</title>
        <authorList>
            <person name="Yin Z."/>
            <person name="Huang L."/>
        </authorList>
    </citation>
    <scope>NUCLEOTIDE SEQUENCE [LARGE SCALE GENOMIC DNA]</scope>
    <source>
        <strain evidence="9 10">03-1</strain>
    </source>
</reference>
<feature type="domain" description="Rhodopsin" evidence="8">
    <location>
        <begin position="16"/>
        <end position="222"/>
    </location>
</feature>
<evidence type="ECO:0000256" key="1">
    <source>
        <dbReference type="ARBA" id="ARBA00004141"/>
    </source>
</evidence>
<evidence type="ECO:0000256" key="7">
    <source>
        <dbReference type="SAM" id="Phobius"/>
    </source>
</evidence>
<evidence type="ECO:0000313" key="9">
    <source>
        <dbReference type="EMBL" id="ROV89586.1"/>
    </source>
</evidence>
<dbReference type="InterPro" id="IPR052337">
    <property type="entry name" value="SAT4-like"/>
</dbReference>
<feature type="transmembrane region" description="Helical" evidence="7">
    <location>
        <begin position="199"/>
        <end position="222"/>
    </location>
</feature>
<proteinExistence type="inferred from homology"/>
<organism evidence="9 10">
    <name type="scientific">Cytospora schulzeri</name>
    <dbReference type="NCBI Taxonomy" id="448051"/>
    <lineage>
        <taxon>Eukaryota</taxon>
        <taxon>Fungi</taxon>
        <taxon>Dikarya</taxon>
        <taxon>Ascomycota</taxon>
        <taxon>Pezizomycotina</taxon>
        <taxon>Sordariomycetes</taxon>
        <taxon>Sordariomycetidae</taxon>
        <taxon>Diaporthales</taxon>
        <taxon>Cytosporaceae</taxon>
        <taxon>Cytospora</taxon>
    </lineage>
</organism>
<keyword evidence="2 7" id="KW-0812">Transmembrane</keyword>
<protein>
    <recommendedName>
        <fullName evidence="8">Rhodopsin domain-containing protein</fullName>
    </recommendedName>
</protein>
<evidence type="ECO:0000256" key="2">
    <source>
        <dbReference type="ARBA" id="ARBA00022692"/>
    </source>
</evidence>
<comment type="subcellular location">
    <subcellularLocation>
        <location evidence="1">Membrane</location>
        <topology evidence="1">Multi-pass membrane protein</topology>
    </subcellularLocation>
</comment>
<name>A0A423VF11_9PEZI</name>
<dbReference type="PANTHER" id="PTHR33048:SF158">
    <property type="entry name" value="MEMBRANE PROTEIN PTH11-LIKE, PUTATIVE-RELATED"/>
    <property type="match status" value="1"/>
</dbReference>
<dbReference type="PANTHER" id="PTHR33048">
    <property type="entry name" value="PTH11-LIKE INTEGRAL MEMBRANE PROTEIN (AFU_ORTHOLOGUE AFUA_5G11245)"/>
    <property type="match status" value="1"/>
</dbReference>
<accession>A0A423VF11</accession>
<dbReference type="Pfam" id="PF20684">
    <property type="entry name" value="Fung_rhodopsin"/>
    <property type="match status" value="1"/>
</dbReference>
<feature type="transmembrane region" description="Helical" evidence="7">
    <location>
        <begin position="125"/>
        <end position="147"/>
    </location>
</feature>
<evidence type="ECO:0000256" key="6">
    <source>
        <dbReference type="SAM" id="MobiDB-lite"/>
    </source>
</evidence>
<feature type="region of interest" description="Disordered" evidence="6">
    <location>
        <begin position="243"/>
        <end position="275"/>
    </location>
</feature>
<dbReference type="STRING" id="356882.A0A423VF11"/>
<keyword evidence="10" id="KW-1185">Reference proteome</keyword>
<feature type="transmembrane region" description="Helical" evidence="7">
    <location>
        <begin position="72"/>
        <end position="94"/>
    </location>
</feature>
<feature type="transmembrane region" description="Helical" evidence="7">
    <location>
        <begin position="30"/>
        <end position="51"/>
    </location>
</feature>
<comment type="caution">
    <text evidence="9">The sequence shown here is derived from an EMBL/GenBank/DDBJ whole genome shotgun (WGS) entry which is preliminary data.</text>
</comment>
<evidence type="ECO:0000256" key="3">
    <source>
        <dbReference type="ARBA" id="ARBA00022989"/>
    </source>
</evidence>
<evidence type="ECO:0000256" key="4">
    <source>
        <dbReference type="ARBA" id="ARBA00023136"/>
    </source>
</evidence>
<evidence type="ECO:0000259" key="8">
    <source>
        <dbReference type="Pfam" id="PF20684"/>
    </source>
</evidence>
<dbReference type="OrthoDB" id="444631at2759"/>
<keyword evidence="3 7" id="KW-1133">Transmembrane helix</keyword>
<dbReference type="GO" id="GO:0016020">
    <property type="term" value="C:membrane"/>
    <property type="evidence" value="ECO:0007669"/>
    <property type="project" value="UniProtKB-SubCell"/>
</dbReference>